<organism evidence="1">
    <name type="scientific">marine sediment metagenome</name>
    <dbReference type="NCBI Taxonomy" id="412755"/>
    <lineage>
        <taxon>unclassified sequences</taxon>
        <taxon>metagenomes</taxon>
        <taxon>ecological metagenomes</taxon>
    </lineage>
</organism>
<dbReference type="EMBL" id="LAZR01067014">
    <property type="protein sequence ID" value="KKK52442.1"/>
    <property type="molecule type" value="Genomic_DNA"/>
</dbReference>
<sequence>MGGYDCPPPPSLTNVEQFPGDIVIVDISGYTRFVKMLKVYFGEKE</sequence>
<gene>
    <name evidence="1" type="ORF">LCGC14_3104880</name>
</gene>
<accession>A0A0F8W6T1</accession>
<name>A0A0F8W6T1_9ZZZZ</name>
<evidence type="ECO:0000313" key="1">
    <source>
        <dbReference type="EMBL" id="KKK52442.1"/>
    </source>
</evidence>
<protein>
    <submittedName>
        <fullName evidence="1">Uncharacterized protein</fullName>
    </submittedName>
</protein>
<comment type="caution">
    <text evidence="1">The sequence shown here is derived from an EMBL/GenBank/DDBJ whole genome shotgun (WGS) entry which is preliminary data.</text>
</comment>
<dbReference type="AlphaFoldDB" id="A0A0F8W6T1"/>
<reference evidence="1" key="1">
    <citation type="journal article" date="2015" name="Nature">
        <title>Complex archaea that bridge the gap between prokaryotes and eukaryotes.</title>
        <authorList>
            <person name="Spang A."/>
            <person name="Saw J.H."/>
            <person name="Jorgensen S.L."/>
            <person name="Zaremba-Niedzwiedzka K."/>
            <person name="Martijn J."/>
            <person name="Lind A.E."/>
            <person name="van Eijk R."/>
            <person name="Schleper C."/>
            <person name="Guy L."/>
            <person name="Ettema T.J."/>
        </authorList>
    </citation>
    <scope>NUCLEOTIDE SEQUENCE</scope>
</reference>
<proteinExistence type="predicted"/>